<name>A0A512RNE8_9BACT</name>
<sequence length="41" mass="4628">MHYGTFDLSDEPLGKPIEVLLAHAENERVLPLKHGEVLLMD</sequence>
<evidence type="ECO:0000313" key="2">
    <source>
        <dbReference type="Proteomes" id="UP000321436"/>
    </source>
</evidence>
<organism evidence="1 2">
    <name type="scientific">Chitinophaga cymbidii</name>
    <dbReference type="NCBI Taxonomy" id="1096750"/>
    <lineage>
        <taxon>Bacteria</taxon>
        <taxon>Pseudomonadati</taxon>
        <taxon>Bacteroidota</taxon>
        <taxon>Chitinophagia</taxon>
        <taxon>Chitinophagales</taxon>
        <taxon>Chitinophagaceae</taxon>
        <taxon>Chitinophaga</taxon>
    </lineage>
</organism>
<dbReference type="Proteomes" id="UP000321436">
    <property type="component" value="Unassembled WGS sequence"/>
</dbReference>
<comment type="caution">
    <text evidence="1">The sequence shown here is derived from an EMBL/GenBank/DDBJ whole genome shotgun (WGS) entry which is preliminary data.</text>
</comment>
<gene>
    <name evidence="1" type="ORF">CCY01nite_34860</name>
</gene>
<keyword evidence="2" id="KW-1185">Reference proteome</keyword>
<dbReference type="EMBL" id="BKAU01000004">
    <property type="protein sequence ID" value="GEP97226.1"/>
    <property type="molecule type" value="Genomic_DNA"/>
</dbReference>
<protein>
    <submittedName>
        <fullName evidence="1">Uncharacterized protein</fullName>
    </submittedName>
</protein>
<proteinExistence type="predicted"/>
<accession>A0A512RNE8</accession>
<evidence type="ECO:0000313" key="1">
    <source>
        <dbReference type="EMBL" id="GEP97226.1"/>
    </source>
</evidence>
<reference evidence="1 2" key="1">
    <citation type="submission" date="2019-07" db="EMBL/GenBank/DDBJ databases">
        <title>Whole genome shotgun sequence of Chitinophaga cymbidii NBRC 109752.</title>
        <authorList>
            <person name="Hosoyama A."/>
            <person name="Uohara A."/>
            <person name="Ohji S."/>
            <person name="Ichikawa N."/>
        </authorList>
    </citation>
    <scope>NUCLEOTIDE SEQUENCE [LARGE SCALE GENOMIC DNA]</scope>
    <source>
        <strain evidence="1 2">NBRC 109752</strain>
    </source>
</reference>
<dbReference type="AlphaFoldDB" id="A0A512RNE8"/>